<reference evidence="2" key="2">
    <citation type="submission" date="2020-11" db="EMBL/GenBank/DDBJ databases">
        <authorList>
            <person name="McCartney M.A."/>
            <person name="Auch B."/>
            <person name="Kono T."/>
            <person name="Mallez S."/>
            <person name="Becker A."/>
            <person name="Gohl D.M."/>
            <person name="Silverstein K.A.T."/>
            <person name="Koren S."/>
            <person name="Bechman K.B."/>
            <person name="Herman A."/>
            <person name="Abrahante J.E."/>
            <person name="Garbe J."/>
        </authorList>
    </citation>
    <scope>NUCLEOTIDE SEQUENCE</scope>
    <source>
        <strain evidence="2">Duluth1</strain>
        <tissue evidence="2">Whole animal</tissue>
    </source>
</reference>
<feature type="compositionally biased region" description="Polar residues" evidence="1">
    <location>
        <begin position="84"/>
        <end position="99"/>
    </location>
</feature>
<dbReference type="EMBL" id="JAIWYP010000011">
    <property type="protein sequence ID" value="KAH3733473.1"/>
    <property type="molecule type" value="Genomic_DNA"/>
</dbReference>
<accession>A0A9D4CX32</accession>
<proteinExistence type="predicted"/>
<protein>
    <submittedName>
        <fullName evidence="2">Uncharacterized protein</fullName>
    </submittedName>
</protein>
<keyword evidence="3" id="KW-1185">Reference proteome</keyword>
<name>A0A9D4CX32_DREPO</name>
<organism evidence="2 3">
    <name type="scientific">Dreissena polymorpha</name>
    <name type="common">Zebra mussel</name>
    <name type="synonym">Mytilus polymorpha</name>
    <dbReference type="NCBI Taxonomy" id="45954"/>
    <lineage>
        <taxon>Eukaryota</taxon>
        <taxon>Metazoa</taxon>
        <taxon>Spiralia</taxon>
        <taxon>Lophotrochozoa</taxon>
        <taxon>Mollusca</taxon>
        <taxon>Bivalvia</taxon>
        <taxon>Autobranchia</taxon>
        <taxon>Heteroconchia</taxon>
        <taxon>Euheterodonta</taxon>
        <taxon>Imparidentia</taxon>
        <taxon>Neoheterodontei</taxon>
        <taxon>Myida</taxon>
        <taxon>Dreissenoidea</taxon>
        <taxon>Dreissenidae</taxon>
        <taxon>Dreissena</taxon>
    </lineage>
</organism>
<feature type="region of interest" description="Disordered" evidence="1">
    <location>
        <begin position="66"/>
        <end position="99"/>
    </location>
</feature>
<evidence type="ECO:0000313" key="2">
    <source>
        <dbReference type="EMBL" id="KAH3733473.1"/>
    </source>
</evidence>
<feature type="compositionally biased region" description="Basic and acidic residues" evidence="1">
    <location>
        <begin position="73"/>
        <end position="82"/>
    </location>
</feature>
<evidence type="ECO:0000256" key="1">
    <source>
        <dbReference type="SAM" id="MobiDB-lite"/>
    </source>
</evidence>
<sequence length="114" mass="12769">MKHHYNNECKAYMHANSGVSITRYEVARLTARPYGKAFSPNNITSAFRKAGIYPFNPDVITSTATAPSSIYKHPPEMLRDDAESTSAANSDNQAKTSTCKISRNFFEERTITKM</sequence>
<dbReference type="AlphaFoldDB" id="A0A9D4CX32"/>
<comment type="caution">
    <text evidence="2">The sequence shown here is derived from an EMBL/GenBank/DDBJ whole genome shotgun (WGS) entry which is preliminary data.</text>
</comment>
<reference evidence="2" key="1">
    <citation type="journal article" date="2019" name="bioRxiv">
        <title>The Genome of the Zebra Mussel, Dreissena polymorpha: A Resource for Invasive Species Research.</title>
        <authorList>
            <person name="McCartney M.A."/>
            <person name="Auch B."/>
            <person name="Kono T."/>
            <person name="Mallez S."/>
            <person name="Zhang Y."/>
            <person name="Obille A."/>
            <person name="Becker A."/>
            <person name="Abrahante J.E."/>
            <person name="Garbe J."/>
            <person name="Badalamenti J.P."/>
            <person name="Herman A."/>
            <person name="Mangelson H."/>
            <person name="Liachko I."/>
            <person name="Sullivan S."/>
            <person name="Sone E.D."/>
            <person name="Koren S."/>
            <person name="Silverstein K.A.T."/>
            <person name="Beckman K.B."/>
            <person name="Gohl D.M."/>
        </authorList>
    </citation>
    <scope>NUCLEOTIDE SEQUENCE</scope>
    <source>
        <strain evidence="2">Duluth1</strain>
        <tissue evidence="2">Whole animal</tissue>
    </source>
</reference>
<dbReference type="Proteomes" id="UP000828390">
    <property type="component" value="Unassembled WGS sequence"/>
</dbReference>
<gene>
    <name evidence="2" type="ORF">DPMN_039901</name>
</gene>
<evidence type="ECO:0000313" key="3">
    <source>
        <dbReference type="Proteomes" id="UP000828390"/>
    </source>
</evidence>